<sequence length="187" mass="21521">MSATWYECKVKYRKTDEASGARKVKTEPFLVDAISYTEAEKRITEEMSVYLSEGEELLITNIKVANYAEIHPFELADRWFKAKVSLIAYDQESGKERKTNQYLLVQANDVKEAFENTTHVMRDTMGEYSIPAISESPIMDVFPYFTGEEEDMERAEEFIRLKDSVPFQQKEDEALANEDALVANETA</sequence>
<name>A0AC61Y7M6_9FLAO</name>
<proteinExistence type="predicted"/>
<dbReference type="EMBL" id="CABVMM010000006">
    <property type="protein sequence ID" value="VVV00467.1"/>
    <property type="molecule type" value="Genomic_DNA"/>
</dbReference>
<accession>A0AC61Y7M6</accession>
<evidence type="ECO:0000313" key="2">
    <source>
        <dbReference type="Proteomes" id="UP000356253"/>
    </source>
</evidence>
<dbReference type="Proteomes" id="UP000356253">
    <property type="component" value="Unassembled WGS sequence"/>
</dbReference>
<gene>
    <name evidence="1" type="ORF">FVB9532_01738</name>
</gene>
<protein>
    <submittedName>
        <fullName evidence="1">Uncharacterized protein</fullName>
    </submittedName>
</protein>
<evidence type="ECO:0000313" key="1">
    <source>
        <dbReference type="EMBL" id="VVV00467.1"/>
    </source>
</evidence>
<organism evidence="1 2">
    <name type="scientific">Mesonia oceanica</name>
    <dbReference type="NCBI Taxonomy" id="2687242"/>
    <lineage>
        <taxon>Bacteria</taxon>
        <taxon>Pseudomonadati</taxon>
        <taxon>Bacteroidota</taxon>
        <taxon>Flavobacteriia</taxon>
        <taxon>Flavobacteriales</taxon>
        <taxon>Flavobacteriaceae</taxon>
        <taxon>Mesonia</taxon>
    </lineage>
</organism>
<comment type="caution">
    <text evidence="1">The sequence shown here is derived from an EMBL/GenBank/DDBJ whole genome shotgun (WGS) entry which is preliminary data.</text>
</comment>
<keyword evidence="2" id="KW-1185">Reference proteome</keyword>
<reference evidence="1" key="1">
    <citation type="submission" date="2019-09" db="EMBL/GenBank/DDBJ databases">
        <authorList>
            <person name="Rodrigo-Torres L."/>
            <person name="Arahal R. D."/>
            <person name="Lucena T."/>
        </authorList>
    </citation>
    <scope>NUCLEOTIDE SEQUENCE</scope>
    <source>
        <strain evidence="1">ISS653</strain>
    </source>
</reference>